<protein>
    <submittedName>
        <fullName evidence="1">Uncharacterized protein</fullName>
    </submittedName>
</protein>
<accession>A0ABT8F185</accession>
<dbReference type="RefSeq" id="WP_320002726.1">
    <property type="nucleotide sequence ID" value="NZ_JAUHJS010000001.1"/>
</dbReference>
<dbReference type="EMBL" id="JAUHJS010000001">
    <property type="protein sequence ID" value="MDN4164200.1"/>
    <property type="molecule type" value="Genomic_DNA"/>
</dbReference>
<evidence type="ECO:0000313" key="2">
    <source>
        <dbReference type="Proteomes" id="UP001168552"/>
    </source>
</evidence>
<dbReference type="Proteomes" id="UP001168552">
    <property type="component" value="Unassembled WGS sequence"/>
</dbReference>
<gene>
    <name evidence="1" type="ORF">QWY31_01740</name>
</gene>
<sequence length="470" mass="54399">MNARLNERLTFIYPLIFALTAISTFSCKEKEVVELERLPISRCINGVSEIFDLGDIATFSLCEQNYDSIVWEVYESKGQTITNSTEDTLELVLDKRITYEIRVKAKQFNKDASIKDEYESDWHTLQFKGYNSYRPFPDFCYYGGFENLPVLIYNDELLMANLIGYKQDSGNLVGIHSVSSFKIEERFNGWINLSGGTLNSSEQLTQLENGFVYCVSFYLPDYTNSQLSFFDKNGNFVKKAEDEFTAIRGRILFKGKEYFWGNYQTQYNSPRVLIVDFPDTAYNNHSTILKGLPVEKLATLYQTDEGYVGHDGYQNLYYFDQDLNWVETKYLSGVYSSITYYPEQKYLGVLKKDDYYDENIIEIVDEKNSSTKRIQLQGRSGMFYLYGDNMFAVESGMGHERITKYSLDGEIIWQIIPYKMDNTMIGKLVFYKDYIMAVLVQNNCDPSDSHQTNFSLGFIDQDGNDAMGTF</sequence>
<proteinExistence type="predicted"/>
<name>A0ABT8F185_9BACT</name>
<keyword evidence="2" id="KW-1185">Reference proteome</keyword>
<evidence type="ECO:0000313" key="1">
    <source>
        <dbReference type="EMBL" id="MDN4164200.1"/>
    </source>
</evidence>
<reference evidence="1" key="1">
    <citation type="submission" date="2023-06" db="EMBL/GenBank/DDBJ databases">
        <title>Cytophagales bacterium Strain LB-30, isolated from soil.</title>
        <authorList>
            <person name="Liu B."/>
        </authorList>
    </citation>
    <scope>NUCLEOTIDE SEQUENCE</scope>
    <source>
        <strain evidence="1">LB-30</strain>
    </source>
</reference>
<dbReference type="PROSITE" id="PS51257">
    <property type="entry name" value="PROKAR_LIPOPROTEIN"/>
    <property type="match status" value="1"/>
</dbReference>
<comment type="caution">
    <text evidence="1">The sequence shown here is derived from an EMBL/GenBank/DDBJ whole genome shotgun (WGS) entry which is preliminary data.</text>
</comment>
<organism evidence="1 2">
    <name type="scientific">Shiella aurantiaca</name>
    <dbReference type="NCBI Taxonomy" id="3058365"/>
    <lineage>
        <taxon>Bacteria</taxon>
        <taxon>Pseudomonadati</taxon>
        <taxon>Bacteroidota</taxon>
        <taxon>Cytophagia</taxon>
        <taxon>Cytophagales</taxon>
        <taxon>Shiellaceae</taxon>
        <taxon>Shiella</taxon>
    </lineage>
</organism>